<comment type="caution">
    <text evidence="1">The sequence shown here is derived from an EMBL/GenBank/DDBJ whole genome shotgun (WGS) entry which is preliminary data.</text>
</comment>
<evidence type="ECO:0000313" key="1">
    <source>
        <dbReference type="EMBL" id="MUH37552.1"/>
    </source>
</evidence>
<sequence length="274" mass="31874">MENLEDLNVLINYYVDVGNSISGKKVKGQEGIKYAESISKKTFLHICTSYSLCQRQKFDLIDGSYFEVIDYSSIAVLIRAALESYLVFNHVFVAPEDHDEKLYRYHCWDLAGYIERQDLQATSQESLAIKNQEKILIGKKISIIREFEYHVALSAKQKKQMEKGNWKSNLTWTDLAENAGFERGFFGDLYSYLCSYSHTGRLSVLQITKSKKIEEQEKFGKDLLQYALIILSKNLYDYVELIPQLKPVYEKDVRGKRTVELWKEVGEKLKKQEN</sequence>
<dbReference type="RefSeq" id="WP_155600817.1">
    <property type="nucleotide sequence ID" value="NZ_RCNR01000044.1"/>
</dbReference>
<dbReference type="InterPro" id="IPR043733">
    <property type="entry name" value="DUF5677"/>
</dbReference>
<name>A0A7X2ZWA4_9FLAO</name>
<organism evidence="1 2">
    <name type="scientific">Zobellia amurskyensis</name>
    <dbReference type="NCBI Taxonomy" id="248905"/>
    <lineage>
        <taxon>Bacteria</taxon>
        <taxon>Pseudomonadati</taxon>
        <taxon>Bacteroidota</taxon>
        <taxon>Flavobacteriia</taxon>
        <taxon>Flavobacteriales</taxon>
        <taxon>Flavobacteriaceae</taxon>
        <taxon>Zobellia</taxon>
    </lineage>
</organism>
<reference evidence="1 2" key="1">
    <citation type="journal article" date="2019" name="Mar. Drugs">
        <title>Comparative Genomics and CAZyme Genome Repertoires of Marine Zobellia amurskyensis KMM 3526(T) and Zobellia laminariae KMM 3676(T).</title>
        <authorList>
            <person name="Chernysheva N."/>
            <person name="Bystritskaya E."/>
            <person name="Stenkova A."/>
            <person name="Golovkin I."/>
            <person name="Nedashkovskaya O."/>
            <person name="Isaeva M."/>
        </authorList>
    </citation>
    <scope>NUCLEOTIDE SEQUENCE [LARGE SCALE GENOMIC DNA]</scope>
    <source>
        <strain evidence="1 2">KMM 3526</strain>
    </source>
</reference>
<protein>
    <submittedName>
        <fullName evidence="1">Uncharacterized protein</fullName>
    </submittedName>
</protein>
<proteinExistence type="predicted"/>
<dbReference type="Pfam" id="PF18928">
    <property type="entry name" value="DUF5677"/>
    <property type="match status" value="1"/>
</dbReference>
<dbReference type="Proteomes" id="UP000540519">
    <property type="component" value="Unassembled WGS sequence"/>
</dbReference>
<dbReference type="AlphaFoldDB" id="A0A7X2ZWA4"/>
<dbReference type="EMBL" id="RCNR01000044">
    <property type="protein sequence ID" value="MUH37552.1"/>
    <property type="molecule type" value="Genomic_DNA"/>
</dbReference>
<dbReference type="OrthoDB" id="1097612at2"/>
<accession>A0A7X2ZWA4</accession>
<gene>
    <name evidence="1" type="ORF">D9O36_17015</name>
</gene>
<evidence type="ECO:0000313" key="2">
    <source>
        <dbReference type="Proteomes" id="UP000540519"/>
    </source>
</evidence>
<keyword evidence="2" id="KW-1185">Reference proteome</keyword>